<name>A0A917CFP6_9GAMM</name>
<feature type="chain" id="PRO_5037771104" description="YXWGXW repeat-containing protein" evidence="2">
    <location>
        <begin position="25"/>
        <end position="459"/>
    </location>
</feature>
<feature type="compositionally biased region" description="Polar residues" evidence="1">
    <location>
        <begin position="190"/>
        <end position="211"/>
    </location>
</feature>
<feature type="region of interest" description="Disordered" evidence="1">
    <location>
        <begin position="185"/>
        <end position="459"/>
    </location>
</feature>
<feature type="compositionally biased region" description="Polar residues" evidence="1">
    <location>
        <begin position="383"/>
        <end position="395"/>
    </location>
</feature>
<evidence type="ECO:0000313" key="4">
    <source>
        <dbReference type="Proteomes" id="UP000605253"/>
    </source>
</evidence>
<keyword evidence="4" id="KW-1185">Reference proteome</keyword>
<feature type="compositionally biased region" description="Polar residues" evidence="1">
    <location>
        <begin position="337"/>
        <end position="349"/>
    </location>
</feature>
<comment type="caution">
    <text evidence="3">The sequence shown here is derived from an EMBL/GenBank/DDBJ whole genome shotgun (WGS) entry which is preliminary data.</text>
</comment>
<gene>
    <name evidence="3" type="ORF">GCM10011365_05940</name>
</gene>
<feature type="compositionally biased region" description="Basic residues" evidence="1">
    <location>
        <begin position="436"/>
        <end position="453"/>
    </location>
</feature>
<feature type="signal peptide" evidence="2">
    <location>
        <begin position="1"/>
        <end position="24"/>
    </location>
</feature>
<feature type="compositionally biased region" description="Polar residues" evidence="1">
    <location>
        <begin position="265"/>
        <end position="274"/>
    </location>
</feature>
<feature type="compositionally biased region" description="Low complexity" evidence="1">
    <location>
        <begin position="311"/>
        <end position="332"/>
    </location>
</feature>
<protein>
    <recommendedName>
        <fullName evidence="5">YXWGXW repeat-containing protein</fullName>
    </recommendedName>
</protein>
<evidence type="ECO:0008006" key="5">
    <source>
        <dbReference type="Google" id="ProtNLM"/>
    </source>
</evidence>
<dbReference type="AlphaFoldDB" id="A0A917CFP6"/>
<dbReference type="EMBL" id="BMEO01000002">
    <property type="protein sequence ID" value="GGF87651.1"/>
    <property type="molecule type" value="Genomic_DNA"/>
</dbReference>
<organism evidence="3 4">
    <name type="scientific">Marinicella pacifica</name>
    <dbReference type="NCBI Taxonomy" id="1171543"/>
    <lineage>
        <taxon>Bacteria</taxon>
        <taxon>Pseudomonadati</taxon>
        <taxon>Pseudomonadota</taxon>
        <taxon>Gammaproteobacteria</taxon>
        <taxon>Lysobacterales</taxon>
        <taxon>Marinicellaceae</taxon>
        <taxon>Marinicella</taxon>
    </lineage>
</organism>
<reference evidence="3" key="1">
    <citation type="journal article" date="2014" name="Int. J. Syst. Evol. Microbiol.">
        <title>Complete genome sequence of Corynebacterium casei LMG S-19264T (=DSM 44701T), isolated from a smear-ripened cheese.</title>
        <authorList>
            <consortium name="US DOE Joint Genome Institute (JGI-PGF)"/>
            <person name="Walter F."/>
            <person name="Albersmeier A."/>
            <person name="Kalinowski J."/>
            <person name="Ruckert C."/>
        </authorList>
    </citation>
    <scope>NUCLEOTIDE SEQUENCE</scope>
    <source>
        <strain evidence="3">CGMCC 1.12181</strain>
    </source>
</reference>
<feature type="compositionally biased region" description="Polar residues" evidence="1">
    <location>
        <begin position="218"/>
        <end position="231"/>
    </location>
</feature>
<accession>A0A917CFP6</accession>
<proteinExistence type="predicted"/>
<feature type="compositionally biased region" description="Low complexity" evidence="1">
    <location>
        <begin position="241"/>
        <end position="253"/>
    </location>
</feature>
<evidence type="ECO:0000313" key="3">
    <source>
        <dbReference type="EMBL" id="GGF87651.1"/>
    </source>
</evidence>
<dbReference type="Proteomes" id="UP000605253">
    <property type="component" value="Unassembled WGS sequence"/>
</dbReference>
<reference evidence="3" key="2">
    <citation type="submission" date="2020-09" db="EMBL/GenBank/DDBJ databases">
        <authorList>
            <person name="Sun Q."/>
            <person name="Zhou Y."/>
        </authorList>
    </citation>
    <scope>NUCLEOTIDE SEQUENCE</scope>
    <source>
        <strain evidence="3">CGMCC 1.12181</strain>
    </source>
</reference>
<keyword evidence="2" id="KW-0732">Signal</keyword>
<sequence>MFKNPITMMKRLFPLAALFLVACASTDYRYDDDYYYSDDYYGYDSYDPYYGYGSDYSSAGGGVYYNNYNYYPDRWGISYSTVYYSPYRYPRAGFYYSSSRCGWGWYYDCYPGYGFYYNSWPRYGFGWGLGLSYNHYSTHYYNHYGWYNNWRYHSYNPYRYGSRYDSNYPSNRGYYSARNEARRLGERQRSNIYKDQSNNSLRNNSIRQSAPSRRPVNRQRSSGPRYQNSSPRYKDNNRFDSSSPLPNRNRSSSIRGSHSEARRSAYNTNDNNQKPAAVNDQRGESAASELIRQRYRNNRITDRQQKPAMISTRNSAATNRTNSRSRSTYSNAGSGGINQQSATSSNQRPVNRVTESRSRQETSANHRPVLRSQPDQNRIHNRTYAQPSRSNQTVRTMPVRPPVNTAPRQQTRPVMPRTTKPASQNYSKPAVAAPKTHSRPSHSQNRSRNRSSSRQRDPN</sequence>
<evidence type="ECO:0000256" key="2">
    <source>
        <dbReference type="SAM" id="SignalP"/>
    </source>
</evidence>
<evidence type="ECO:0000256" key="1">
    <source>
        <dbReference type="SAM" id="MobiDB-lite"/>
    </source>
</evidence>
<dbReference type="PROSITE" id="PS51257">
    <property type="entry name" value="PROKAR_LIPOPROTEIN"/>
    <property type="match status" value="1"/>
</dbReference>